<organism evidence="2 3">
    <name type="scientific">Gymnopus androsaceus JB14</name>
    <dbReference type="NCBI Taxonomy" id="1447944"/>
    <lineage>
        <taxon>Eukaryota</taxon>
        <taxon>Fungi</taxon>
        <taxon>Dikarya</taxon>
        <taxon>Basidiomycota</taxon>
        <taxon>Agaricomycotina</taxon>
        <taxon>Agaricomycetes</taxon>
        <taxon>Agaricomycetidae</taxon>
        <taxon>Agaricales</taxon>
        <taxon>Marasmiineae</taxon>
        <taxon>Omphalotaceae</taxon>
        <taxon>Gymnopus</taxon>
    </lineage>
</organism>
<dbReference type="Proteomes" id="UP000799118">
    <property type="component" value="Unassembled WGS sequence"/>
</dbReference>
<feature type="region of interest" description="Disordered" evidence="1">
    <location>
        <begin position="139"/>
        <end position="183"/>
    </location>
</feature>
<proteinExistence type="predicted"/>
<evidence type="ECO:0000313" key="2">
    <source>
        <dbReference type="EMBL" id="KAE9383770.1"/>
    </source>
</evidence>
<sequence length="281" mass="32047">MLSQQLEGAPTYREKPRQQLEGLFFAKDISTFIQKELEDSMVTPDSPSNFDSPLRNFFPLQSLQTNFELSVEEAAIIARLARQQQWLFDDENKMLQHKVLITKTLLELHQQRMNQVQQQAGQAADIELKVEDYIHHVRTTKGPNAQPKVNLEPDTDAEPPFDSEPDTDAESSDSEVEDWEMDQNEENFVVTCKDNMYTISNGTYYASKFLSLPSICRVPKIGSQHMFGSDWTHKRACSFPHQYHLPLRMTGRGRPKNPAQNPAQNGNTTSGTGRVIRFSPS</sequence>
<gene>
    <name evidence="2" type="ORF">BT96DRAFT_1105324</name>
</gene>
<accession>A0A6A4GE99</accession>
<keyword evidence="3" id="KW-1185">Reference proteome</keyword>
<feature type="region of interest" description="Disordered" evidence="1">
    <location>
        <begin position="251"/>
        <end position="281"/>
    </location>
</feature>
<dbReference type="EMBL" id="ML770334">
    <property type="protein sequence ID" value="KAE9383770.1"/>
    <property type="molecule type" value="Genomic_DNA"/>
</dbReference>
<reference evidence="2" key="1">
    <citation type="journal article" date="2019" name="Environ. Microbiol.">
        <title>Fungal ecological strategies reflected in gene transcription - a case study of two litter decomposers.</title>
        <authorList>
            <person name="Barbi F."/>
            <person name="Kohler A."/>
            <person name="Barry K."/>
            <person name="Baskaran P."/>
            <person name="Daum C."/>
            <person name="Fauchery L."/>
            <person name="Ihrmark K."/>
            <person name="Kuo A."/>
            <person name="LaButti K."/>
            <person name="Lipzen A."/>
            <person name="Morin E."/>
            <person name="Grigoriev I.V."/>
            <person name="Henrissat B."/>
            <person name="Lindahl B."/>
            <person name="Martin F."/>
        </authorList>
    </citation>
    <scope>NUCLEOTIDE SEQUENCE</scope>
    <source>
        <strain evidence="2">JB14</strain>
    </source>
</reference>
<protein>
    <submittedName>
        <fullName evidence="2">Uncharacterized protein</fullName>
    </submittedName>
</protein>
<feature type="compositionally biased region" description="Acidic residues" evidence="1">
    <location>
        <begin position="153"/>
        <end position="183"/>
    </location>
</feature>
<evidence type="ECO:0000256" key="1">
    <source>
        <dbReference type="SAM" id="MobiDB-lite"/>
    </source>
</evidence>
<name>A0A6A4GE99_9AGAR</name>
<evidence type="ECO:0000313" key="3">
    <source>
        <dbReference type="Proteomes" id="UP000799118"/>
    </source>
</evidence>
<feature type="compositionally biased region" description="Polar residues" evidence="1">
    <location>
        <begin position="258"/>
        <end position="272"/>
    </location>
</feature>
<dbReference type="AlphaFoldDB" id="A0A6A4GE99"/>